<organism evidence="12 13">
    <name type="scientific">Paracoccus amoyensis</name>
    <dbReference type="NCBI Taxonomy" id="2760093"/>
    <lineage>
        <taxon>Bacteria</taxon>
        <taxon>Pseudomonadati</taxon>
        <taxon>Pseudomonadota</taxon>
        <taxon>Alphaproteobacteria</taxon>
        <taxon>Rhodobacterales</taxon>
        <taxon>Paracoccaceae</taxon>
        <taxon>Paracoccus</taxon>
    </lineage>
</organism>
<dbReference type="FunFam" id="3.40.50.300:FF:000356">
    <property type="entry name" value="DNA repair protein RecN"/>
    <property type="match status" value="1"/>
</dbReference>
<comment type="similarity">
    <text evidence="2 9">Belongs to the RecN family.</text>
</comment>
<dbReference type="GO" id="GO:0043590">
    <property type="term" value="C:bacterial nucleoid"/>
    <property type="evidence" value="ECO:0007669"/>
    <property type="project" value="TreeGrafter"/>
</dbReference>
<reference evidence="12" key="1">
    <citation type="submission" date="2020-08" db="EMBL/GenBank/DDBJ databases">
        <title>Paracoccus amoyensis sp. nov., isolated from the surface seawater at coast of Xiamen, Fujian.</title>
        <authorList>
            <person name="Lyu L."/>
        </authorList>
    </citation>
    <scope>NUCLEOTIDE SEQUENCE</scope>
    <source>
        <strain evidence="12">11-3</strain>
    </source>
</reference>
<dbReference type="InterPro" id="IPR003395">
    <property type="entry name" value="RecF/RecN/SMC_N"/>
</dbReference>
<dbReference type="SUPFAM" id="SSF52540">
    <property type="entry name" value="P-loop containing nucleoside triphosphate hydrolases"/>
    <property type="match status" value="2"/>
</dbReference>
<dbReference type="InterPro" id="IPR004604">
    <property type="entry name" value="DNA_recomb/repair_RecN"/>
</dbReference>
<proteinExistence type="inferred from homology"/>
<evidence type="ECO:0000256" key="5">
    <source>
        <dbReference type="ARBA" id="ARBA00022763"/>
    </source>
</evidence>
<keyword evidence="7 9" id="KW-0234">DNA repair</keyword>
<dbReference type="Gene3D" id="3.40.50.300">
    <property type="entry name" value="P-loop containing nucleotide triphosphate hydrolases"/>
    <property type="match status" value="2"/>
</dbReference>
<evidence type="ECO:0000259" key="11">
    <source>
        <dbReference type="Pfam" id="PF02463"/>
    </source>
</evidence>
<dbReference type="GO" id="GO:0005524">
    <property type="term" value="F:ATP binding"/>
    <property type="evidence" value="ECO:0007669"/>
    <property type="project" value="UniProtKB-KW"/>
</dbReference>
<dbReference type="GO" id="GO:0006281">
    <property type="term" value="P:DNA repair"/>
    <property type="evidence" value="ECO:0007669"/>
    <property type="project" value="UniProtKB-KW"/>
</dbReference>
<keyword evidence="5 9" id="KW-0227">DNA damage</keyword>
<dbReference type="NCBIfam" id="TIGR00634">
    <property type="entry name" value="recN"/>
    <property type="match status" value="1"/>
</dbReference>
<evidence type="ECO:0000256" key="10">
    <source>
        <dbReference type="SAM" id="Coils"/>
    </source>
</evidence>
<protein>
    <recommendedName>
        <fullName evidence="3 9">DNA repair protein RecN</fullName>
    </recommendedName>
    <alternativeName>
        <fullName evidence="8 9">Recombination protein N</fullName>
    </alternativeName>
</protein>
<name>A0A926G9A4_9RHOB</name>
<evidence type="ECO:0000256" key="9">
    <source>
        <dbReference type="PIRNR" id="PIRNR003128"/>
    </source>
</evidence>
<dbReference type="InterPro" id="IPR027417">
    <property type="entry name" value="P-loop_NTPase"/>
</dbReference>
<evidence type="ECO:0000256" key="1">
    <source>
        <dbReference type="ARBA" id="ARBA00003618"/>
    </source>
</evidence>
<dbReference type="PANTHER" id="PTHR11059:SF0">
    <property type="entry name" value="DNA REPAIR PROTEIN RECN"/>
    <property type="match status" value="1"/>
</dbReference>
<keyword evidence="6" id="KW-0067">ATP-binding</keyword>
<evidence type="ECO:0000256" key="3">
    <source>
        <dbReference type="ARBA" id="ARBA00021315"/>
    </source>
</evidence>
<dbReference type="AlphaFoldDB" id="A0A926G9A4"/>
<feature type="coiled-coil region" evidence="10">
    <location>
        <begin position="165"/>
        <end position="192"/>
    </location>
</feature>
<evidence type="ECO:0000256" key="2">
    <source>
        <dbReference type="ARBA" id="ARBA00009441"/>
    </source>
</evidence>
<evidence type="ECO:0000256" key="8">
    <source>
        <dbReference type="ARBA" id="ARBA00033408"/>
    </source>
</evidence>
<dbReference type="GO" id="GO:0006310">
    <property type="term" value="P:DNA recombination"/>
    <property type="evidence" value="ECO:0007669"/>
    <property type="project" value="InterPro"/>
</dbReference>
<dbReference type="Proteomes" id="UP000608594">
    <property type="component" value="Unassembled WGS sequence"/>
</dbReference>
<dbReference type="RefSeq" id="WP_187794734.1">
    <property type="nucleotide sequence ID" value="NZ_JACOQL010000005.1"/>
</dbReference>
<accession>A0A926G9A4</accession>
<sequence>MLRSLEIRDMLLIDWLELGFGPGLNVLTGETGAGKSILLDCLGFVLGWRGRADLVRQGATQGEVTAVFDLPPGHPAHAVLAEAGIDVEDDELILRRVNGGDGRKTGYVNDRRVSGEVLRQLSDVLVELHGQHDDRGLLNPRGHRVLLDAFAGLDLGPARKAWAARRDAARDLEEAEAQLAIARGEEEFLRHAVKELDDLSPEIGEEEVLDIRRRSMQAAERIRDDVARALQMLGPQGAEGAMLDANRWLEGAADQAENKLDQPIAALSRAIIELGDAHRGVEDALSALDFDPSALEVTEERLFALRALARKHDVLPDDLAGLADELRGRLEQIDAGDTSIAELRRRRTDADAAYDTLAANLTAARKKAAAKLDQAVSAELAPLKMERAVFHTDITEGEAGPEGRDAVAFTVATNPGAPAGPLDKIASGGELSRFLLALKVSLAHGNDALVMIFDEIDRGVGGATADAVGRRLKKLAGDSQVLVVTHSPQVAALGDEHFRVAKSVHDGMTTSKVVPLAEAERIEEIARMLSGDRITDAATEAARALLAG</sequence>
<evidence type="ECO:0000256" key="6">
    <source>
        <dbReference type="ARBA" id="ARBA00022840"/>
    </source>
</evidence>
<dbReference type="CDD" id="cd03241">
    <property type="entry name" value="ABC_RecN"/>
    <property type="match status" value="2"/>
</dbReference>
<comment type="caution">
    <text evidence="12">The sequence shown here is derived from an EMBL/GenBank/DDBJ whole genome shotgun (WGS) entry which is preliminary data.</text>
</comment>
<dbReference type="GO" id="GO:0009432">
    <property type="term" value="P:SOS response"/>
    <property type="evidence" value="ECO:0007669"/>
    <property type="project" value="TreeGrafter"/>
</dbReference>
<keyword evidence="10" id="KW-0175">Coiled coil</keyword>
<evidence type="ECO:0000313" key="13">
    <source>
        <dbReference type="Proteomes" id="UP000608594"/>
    </source>
</evidence>
<dbReference type="PANTHER" id="PTHR11059">
    <property type="entry name" value="DNA REPAIR PROTEIN RECN"/>
    <property type="match status" value="1"/>
</dbReference>
<keyword evidence="4" id="KW-0547">Nucleotide-binding</keyword>
<evidence type="ECO:0000313" key="12">
    <source>
        <dbReference type="EMBL" id="MBC9248233.1"/>
    </source>
</evidence>
<comment type="function">
    <text evidence="1 9">May be involved in recombinational repair of damaged DNA.</text>
</comment>
<feature type="domain" description="RecF/RecN/SMC N-terminal" evidence="11">
    <location>
        <begin position="16"/>
        <end position="503"/>
    </location>
</feature>
<dbReference type="EMBL" id="JACOQL010000005">
    <property type="protein sequence ID" value="MBC9248233.1"/>
    <property type="molecule type" value="Genomic_DNA"/>
</dbReference>
<dbReference type="PIRSF" id="PIRSF003128">
    <property type="entry name" value="RecN"/>
    <property type="match status" value="1"/>
</dbReference>
<evidence type="ECO:0000256" key="7">
    <source>
        <dbReference type="ARBA" id="ARBA00023204"/>
    </source>
</evidence>
<evidence type="ECO:0000256" key="4">
    <source>
        <dbReference type="ARBA" id="ARBA00022741"/>
    </source>
</evidence>
<keyword evidence="13" id="KW-1185">Reference proteome</keyword>
<gene>
    <name evidence="12" type="primary">recN</name>
    <name evidence="12" type="ORF">H4P12_16285</name>
</gene>
<dbReference type="Pfam" id="PF02463">
    <property type="entry name" value="SMC_N"/>
    <property type="match status" value="1"/>
</dbReference>